<name>A0A4R1CFV8_9ACTN</name>
<organism evidence="1 2">
    <name type="scientific">Nocardioides jejuensis</name>
    <dbReference type="NCBI Taxonomy" id="2502782"/>
    <lineage>
        <taxon>Bacteria</taxon>
        <taxon>Bacillati</taxon>
        <taxon>Actinomycetota</taxon>
        <taxon>Actinomycetes</taxon>
        <taxon>Propionibacteriales</taxon>
        <taxon>Nocardioidaceae</taxon>
        <taxon>Nocardioides</taxon>
    </lineage>
</organism>
<proteinExistence type="predicted"/>
<gene>
    <name evidence="1" type="ORF">EPD65_07205</name>
</gene>
<evidence type="ECO:0000313" key="2">
    <source>
        <dbReference type="Proteomes" id="UP000295453"/>
    </source>
</evidence>
<protein>
    <submittedName>
        <fullName evidence="1">Uncharacterized protein</fullName>
    </submittedName>
</protein>
<reference evidence="1 2" key="1">
    <citation type="submission" date="2019-03" db="EMBL/GenBank/DDBJ databases">
        <authorList>
            <person name="Kim M.K.M."/>
        </authorList>
    </citation>
    <scope>NUCLEOTIDE SEQUENCE [LARGE SCALE GENOMIC DNA]</scope>
    <source>
        <strain evidence="1 2">18JY15-6</strain>
    </source>
</reference>
<evidence type="ECO:0000313" key="1">
    <source>
        <dbReference type="EMBL" id="TCJ28948.1"/>
    </source>
</evidence>
<dbReference type="RefSeq" id="WP_131582648.1">
    <property type="nucleotide sequence ID" value="NZ_SJZJ01000009.1"/>
</dbReference>
<dbReference type="Proteomes" id="UP000295453">
    <property type="component" value="Unassembled WGS sequence"/>
</dbReference>
<dbReference type="EMBL" id="SJZJ01000009">
    <property type="protein sequence ID" value="TCJ28948.1"/>
    <property type="molecule type" value="Genomic_DNA"/>
</dbReference>
<sequence>MPFEITGGLPDFNEIDPVAEVSPIRAAATDFRASRLARDVFVDVGTTNISSNISRNGVPVGPLAIDPGLLGTFIVDKPVLLVKVVSQSVAPGTPVPVGTTVNVVMARPFDLPIKVITGVHEAFKDLSVAQVFDKIVPGHPEVNGIVTRAISDQVTPADTVAVKAIFSGAGVEITDEPGHDLDAALETLKAIKTFGG</sequence>
<comment type="caution">
    <text evidence="1">The sequence shown here is derived from an EMBL/GenBank/DDBJ whole genome shotgun (WGS) entry which is preliminary data.</text>
</comment>
<accession>A0A4R1CFV8</accession>
<dbReference type="AlphaFoldDB" id="A0A4R1CFV8"/>
<keyword evidence="2" id="KW-1185">Reference proteome</keyword>